<dbReference type="AlphaFoldDB" id="A0A6G8FHU0"/>
<dbReference type="InterPro" id="IPR050922">
    <property type="entry name" value="LytR/CpsA/Psr_CW_biosynth"/>
</dbReference>
<keyword evidence="2" id="KW-0812">Transmembrane</keyword>
<protein>
    <submittedName>
        <fullName evidence="4">LCP family protein</fullName>
    </submittedName>
</protein>
<sequence length="477" mass="51279">MSLDLERPLRNPDESSEPLMTKRARWLILMGFVLPGSAQLLSGNRRLGRFGLISTVLLIAGALIALLGFLLMRVQTLTILTNGFVLLVLQWVLFGYAVLWIVLGFNTLRLTRIVRVHRNWKLPVAVLSVVLTVVPAVGAAWAGSAVAAGRGVLSNLFASAPAVEPIDGRYNILLLGTDAGQDREGMRPDSISLVSVDAQTGQSVIIGIPRELINMPFPESSPMHPVHPNGFCVGPNAFGEGGGCLTNGYLNALFAEVEQADEIVEVEGLPEEFAQFYEGLYPDAAAKGTSPGIEAIKDAVQGATGLDPQFHVLVNMDAFSNLIDALGGITVNVTEELPIGGDQDGNNVEGWIMPGEQGMDGYTAQWYARSRYGSADGDYARMRRQREIQAAILAQMNPENVLLRFQDIASAGTQLVETDIPESMLGRFVDLASKARAFTPVNVELAPPEVDPEYPDFSAIQQLVAAGVAEASPPETN</sequence>
<organism evidence="4 5">
    <name type="scientific">Leucobacter insecticola</name>
    <dbReference type="NCBI Taxonomy" id="2714934"/>
    <lineage>
        <taxon>Bacteria</taxon>
        <taxon>Bacillati</taxon>
        <taxon>Actinomycetota</taxon>
        <taxon>Actinomycetes</taxon>
        <taxon>Micrococcales</taxon>
        <taxon>Microbacteriaceae</taxon>
        <taxon>Leucobacter</taxon>
    </lineage>
</organism>
<dbReference type="NCBIfam" id="TIGR00350">
    <property type="entry name" value="lytR_cpsA_psr"/>
    <property type="match status" value="1"/>
</dbReference>
<dbReference type="InterPro" id="IPR004474">
    <property type="entry name" value="LytR_CpsA_psr"/>
</dbReference>
<dbReference type="Gene3D" id="3.40.630.190">
    <property type="entry name" value="LCP protein"/>
    <property type="match status" value="1"/>
</dbReference>
<name>A0A6G8FHU0_9MICO</name>
<evidence type="ECO:0000256" key="1">
    <source>
        <dbReference type="ARBA" id="ARBA00006068"/>
    </source>
</evidence>
<feature type="transmembrane region" description="Helical" evidence="2">
    <location>
        <begin position="120"/>
        <end position="142"/>
    </location>
</feature>
<keyword evidence="5" id="KW-1185">Reference proteome</keyword>
<dbReference type="PANTHER" id="PTHR33392:SF6">
    <property type="entry name" value="POLYISOPRENYL-TEICHOIC ACID--PEPTIDOGLYCAN TEICHOIC ACID TRANSFERASE TAGU"/>
    <property type="match status" value="1"/>
</dbReference>
<keyword evidence="2" id="KW-0472">Membrane</keyword>
<evidence type="ECO:0000313" key="5">
    <source>
        <dbReference type="Proteomes" id="UP000501387"/>
    </source>
</evidence>
<dbReference type="KEGG" id="lins:G7067_04560"/>
<reference evidence="4 5" key="1">
    <citation type="submission" date="2020-03" db="EMBL/GenBank/DDBJ databases">
        <title>Leucobacter sp. nov., isolated from beetles.</title>
        <authorList>
            <person name="Hyun D.-W."/>
            <person name="Bae J.-W."/>
        </authorList>
    </citation>
    <scope>NUCLEOTIDE SEQUENCE [LARGE SCALE GENOMIC DNA]</scope>
    <source>
        <strain evidence="4 5">HDW9B</strain>
    </source>
</reference>
<evidence type="ECO:0000256" key="2">
    <source>
        <dbReference type="SAM" id="Phobius"/>
    </source>
</evidence>
<dbReference type="Proteomes" id="UP000501387">
    <property type="component" value="Chromosome"/>
</dbReference>
<evidence type="ECO:0000259" key="3">
    <source>
        <dbReference type="Pfam" id="PF03816"/>
    </source>
</evidence>
<dbReference type="Pfam" id="PF03816">
    <property type="entry name" value="LytR_cpsA_psr"/>
    <property type="match status" value="1"/>
</dbReference>
<evidence type="ECO:0000313" key="4">
    <source>
        <dbReference type="EMBL" id="QIM15849.1"/>
    </source>
</evidence>
<feature type="transmembrane region" description="Helical" evidence="2">
    <location>
        <begin position="24"/>
        <end position="43"/>
    </location>
</feature>
<keyword evidence="2" id="KW-1133">Transmembrane helix</keyword>
<feature type="transmembrane region" description="Helical" evidence="2">
    <location>
        <begin position="84"/>
        <end position="108"/>
    </location>
</feature>
<feature type="domain" description="Cell envelope-related transcriptional attenuator" evidence="3">
    <location>
        <begin position="284"/>
        <end position="396"/>
    </location>
</feature>
<comment type="similarity">
    <text evidence="1">Belongs to the LytR/CpsA/Psr (LCP) family.</text>
</comment>
<dbReference type="PANTHER" id="PTHR33392">
    <property type="entry name" value="POLYISOPRENYL-TEICHOIC ACID--PEPTIDOGLYCAN TEICHOIC ACID TRANSFERASE TAGU"/>
    <property type="match status" value="1"/>
</dbReference>
<accession>A0A6G8FHU0</accession>
<proteinExistence type="inferred from homology"/>
<dbReference type="EMBL" id="CP049934">
    <property type="protein sequence ID" value="QIM15849.1"/>
    <property type="molecule type" value="Genomic_DNA"/>
</dbReference>
<feature type="transmembrane region" description="Helical" evidence="2">
    <location>
        <begin position="50"/>
        <end position="72"/>
    </location>
</feature>
<gene>
    <name evidence="4" type="ORF">G7067_04560</name>
</gene>